<keyword evidence="1" id="KW-1133">Transmembrane helix</keyword>
<dbReference type="Proteomes" id="UP000003730">
    <property type="component" value="Unassembled WGS sequence"/>
</dbReference>
<dbReference type="OrthoDB" id="1467832at2"/>
<feature type="transmembrane region" description="Helical" evidence="1">
    <location>
        <begin position="16"/>
        <end position="40"/>
    </location>
</feature>
<reference evidence="2 3" key="1">
    <citation type="journal article" date="2008" name="Int. J. Syst. Evol. Microbiol.">
        <title>Bizionia argentinensis sp. nov., isolated from surface marine water in Antarctica.</title>
        <authorList>
            <person name="Bercovich A."/>
            <person name="Vazquez S.C."/>
            <person name="Yankilevich P."/>
            <person name="Coria S.H."/>
            <person name="Foti M."/>
            <person name="Hernandez E."/>
            <person name="Vidal A."/>
            <person name="Ruberto L."/>
            <person name="Melo C."/>
            <person name="Marenssi S."/>
            <person name="Criscuolo M."/>
            <person name="Memoli M."/>
            <person name="Arguelles M."/>
            <person name="Mac Cormack W.P."/>
        </authorList>
    </citation>
    <scope>NUCLEOTIDE SEQUENCE [LARGE SCALE GENOMIC DNA]</scope>
    <source>
        <strain evidence="2 3">JUB59</strain>
    </source>
</reference>
<evidence type="ECO:0000313" key="3">
    <source>
        <dbReference type="Proteomes" id="UP000003730"/>
    </source>
</evidence>
<dbReference type="PROSITE" id="PS51257">
    <property type="entry name" value="PROKAR_LIPOPROTEIN"/>
    <property type="match status" value="1"/>
</dbReference>
<keyword evidence="1" id="KW-0812">Transmembrane</keyword>
<accession>G2ECI4</accession>
<comment type="caution">
    <text evidence="2">The sequence shown here is derived from an EMBL/GenBank/DDBJ whole genome shotgun (WGS) entry which is preliminary data.</text>
</comment>
<dbReference type="EMBL" id="AFXZ01000016">
    <property type="protein sequence ID" value="EGV43854.1"/>
    <property type="molecule type" value="Genomic_DNA"/>
</dbReference>
<evidence type="ECO:0000313" key="2">
    <source>
        <dbReference type="EMBL" id="EGV43854.1"/>
    </source>
</evidence>
<protein>
    <submittedName>
        <fullName evidence="2">Uncharacterized protein</fullName>
    </submittedName>
</protein>
<proteinExistence type="predicted"/>
<evidence type="ECO:0000256" key="1">
    <source>
        <dbReference type="SAM" id="Phobius"/>
    </source>
</evidence>
<keyword evidence="1" id="KW-0472">Membrane</keyword>
<feature type="transmembrane region" description="Helical" evidence="1">
    <location>
        <begin position="74"/>
        <end position="95"/>
    </location>
</feature>
<sequence length="98" mass="10850">MNSLYKEAVDSFNENYILYIPLTIILQSCIASIAAMYILINLGVGPISYFEITLCVILAMGYNGLIYAQIKSNIVFPVLLASLIINILLIAINVYQLS</sequence>
<name>G2ECI4_9FLAO</name>
<keyword evidence="3" id="KW-1185">Reference proteome</keyword>
<gene>
    <name evidence="2" type="ORF">BZARG_2480</name>
</gene>
<dbReference type="RefSeq" id="WP_008636380.1">
    <property type="nucleotide sequence ID" value="NZ_AFXZ01000016.1"/>
</dbReference>
<feature type="transmembrane region" description="Helical" evidence="1">
    <location>
        <begin position="47"/>
        <end position="68"/>
    </location>
</feature>
<dbReference type="STRING" id="1046627.BZARG_2480"/>
<organism evidence="2 3">
    <name type="scientific">Bizionia argentinensis JUB59</name>
    <dbReference type="NCBI Taxonomy" id="1046627"/>
    <lineage>
        <taxon>Bacteria</taxon>
        <taxon>Pseudomonadati</taxon>
        <taxon>Bacteroidota</taxon>
        <taxon>Flavobacteriia</taxon>
        <taxon>Flavobacteriales</taxon>
        <taxon>Flavobacteriaceae</taxon>
        <taxon>Bizionia</taxon>
    </lineage>
</organism>
<dbReference type="AlphaFoldDB" id="G2ECI4"/>